<dbReference type="Gene3D" id="3.30.230.10">
    <property type="match status" value="1"/>
</dbReference>
<dbReference type="Pfam" id="PF13541">
    <property type="entry name" value="ChlI"/>
    <property type="match status" value="1"/>
</dbReference>
<evidence type="ECO:0000313" key="5">
    <source>
        <dbReference type="Proteomes" id="UP000594774"/>
    </source>
</evidence>
<dbReference type="SUPFAM" id="SSF54211">
    <property type="entry name" value="Ribosomal protein S5 domain 2-like"/>
    <property type="match status" value="1"/>
</dbReference>
<dbReference type="PANTHER" id="PTHR32039:SF7">
    <property type="entry name" value="COMPETENCE PROTEIN COMM"/>
    <property type="match status" value="1"/>
</dbReference>
<proteinExistence type="inferred from homology"/>
<dbReference type="AlphaFoldDB" id="A0AB37GC21"/>
<dbReference type="PRINTS" id="PR00830">
    <property type="entry name" value="ENDOLAPTASE"/>
</dbReference>
<accession>A0AB37GC21</accession>
<dbReference type="NCBIfam" id="TIGR00368">
    <property type="entry name" value="YifB family Mg chelatase-like AAA ATPase"/>
    <property type="match status" value="1"/>
</dbReference>
<name>A0AB37GC21_CORAY</name>
<dbReference type="InterPro" id="IPR025158">
    <property type="entry name" value="Mg_chelat-rel_C"/>
</dbReference>
<evidence type="ECO:0000313" key="6">
    <source>
        <dbReference type="Proteomes" id="UP000595198"/>
    </source>
</evidence>
<keyword evidence="6" id="KW-1185">Reference proteome</keyword>
<dbReference type="Proteomes" id="UP000595198">
    <property type="component" value="Chromosome"/>
</dbReference>
<dbReference type="InterPro" id="IPR004482">
    <property type="entry name" value="Mg_chelat-rel"/>
</dbReference>
<dbReference type="SUPFAM" id="SSF52540">
    <property type="entry name" value="P-loop containing nucleoside triphosphate hydrolases"/>
    <property type="match status" value="1"/>
</dbReference>
<sequence length="510" mass="53817">MTVGTALAVSLSGIEGTIVQVEADVGRGLPGMYIGGLGDAAVGEAKHRVRTAVANSQLPWPKTKVVVSLSPAHIRKHGTSFDLAIVCAILIATRDDMEARGRLRHTVLIGELGLDGSIRPVRGVLPQVLAAREAGARWVVVPAANAAEAALVDGIAVCTAADLTQLWGWVLTGSGLTPALNDVPSEQAFSVDLADVDGQPEARFALEVAAAGGHNLFMQGSPGTGKSMLAERLPTILPPLQKWQQLEVTALHSVAGALDTTDTLVQHPPFVAPHHSATVAALVGGGAVPKPGAISLAHHGVLFLDEITLMRPAVLDALRMPMENGVVVHLRTHHRVTFPARTQLVMATNPCRCGAAYASECTCSSSERAKHGRALSGPLRDRMDLNVTLSPAGAKLGVENKARNEPSAAVRDRVQAARDRACRRWQALGLADEAAVTNASVPRSLLRRHAGLDEEAMALLDFQLRNGEITQRGVDRVIAVAWTLADLQGIDAFTFEHVQRACQLHASEGG</sequence>
<dbReference type="InterPro" id="IPR020568">
    <property type="entry name" value="Ribosomal_Su5_D2-typ_SF"/>
</dbReference>
<dbReference type="Pfam" id="PF13335">
    <property type="entry name" value="Mg_chelatase_C"/>
    <property type="match status" value="1"/>
</dbReference>
<dbReference type="GO" id="GO:0005524">
    <property type="term" value="F:ATP binding"/>
    <property type="evidence" value="ECO:0007669"/>
    <property type="project" value="InterPro"/>
</dbReference>
<evidence type="ECO:0000313" key="4">
    <source>
        <dbReference type="EMBL" id="QQB82070.1"/>
    </source>
</evidence>
<evidence type="ECO:0000259" key="2">
    <source>
        <dbReference type="SMART" id="SM00382"/>
    </source>
</evidence>
<dbReference type="CDD" id="cd00009">
    <property type="entry name" value="AAA"/>
    <property type="match status" value="1"/>
</dbReference>
<dbReference type="Pfam" id="PF01078">
    <property type="entry name" value="Mg_chelatase"/>
    <property type="match status" value="1"/>
</dbReference>
<dbReference type="InterPro" id="IPR027417">
    <property type="entry name" value="P-loop_NTPase"/>
</dbReference>
<dbReference type="PANTHER" id="PTHR32039">
    <property type="entry name" value="MAGNESIUM-CHELATASE SUBUNIT CHLI"/>
    <property type="match status" value="1"/>
</dbReference>
<dbReference type="Proteomes" id="UP000594774">
    <property type="component" value="Chromosome"/>
</dbReference>
<evidence type="ECO:0000256" key="1">
    <source>
        <dbReference type="ARBA" id="ARBA00006354"/>
    </source>
</evidence>
<dbReference type="Gene3D" id="3.40.50.300">
    <property type="entry name" value="P-loop containing nucleotide triphosphate hydrolases"/>
    <property type="match status" value="1"/>
</dbReference>
<comment type="similarity">
    <text evidence="1">Belongs to the Mg-chelatase subunits D/I family. ComM subfamily.</text>
</comment>
<dbReference type="InterPro" id="IPR045006">
    <property type="entry name" value="CHLI-like"/>
</dbReference>
<dbReference type="RefSeq" id="WP_048735534.1">
    <property type="nucleotide sequence ID" value="NZ_CP065628.1"/>
</dbReference>
<dbReference type="SMART" id="SM00382">
    <property type="entry name" value="AAA"/>
    <property type="match status" value="1"/>
</dbReference>
<organism evidence="3 5">
    <name type="scientific">Corynebacterium amycolatum</name>
    <dbReference type="NCBI Taxonomy" id="43765"/>
    <lineage>
        <taxon>Bacteria</taxon>
        <taxon>Bacillati</taxon>
        <taxon>Actinomycetota</taxon>
        <taxon>Actinomycetes</taxon>
        <taxon>Mycobacteriales</taxon>
        <taxon>Corynebacteriaceae</taxon>
        <taxon>Corynebacterium</taxon>
    </lineage>
</organism>
<gene>
    <name evidence="3" type="ORF">I6G95_08350</name>
    <name evidence="4" type="ORF">I6H48_08920</name>
</gene>
<dbReference type="EMBL" id="CP065628">
    <property type="protein sequence ID" value="QPR30232.1"/>
    <property type="molecule type" value="Genomic_DNA"/>
</dbReference>
<protein>
    <submittedName>
        <fullName evidence="3">YifB family Mg chelatase-like AAA ATPase</fullName>
    </submittedName>
</protein>
<dbReference type="InterPro" id="IPR000523">
    <property type="entry name" value="Mg_chelatse_chII-like_cat_dom"/>
</dbReference>
<reference evidence="5 6" key="1">
    <citation type="submission" date="2020-12" db="EMBL/GenBank/DDBJ databases">
        <title>FDA dAtabase for Regulatory Grade micrObial Sequences (FDA-ARGOS): Supporting development and validation of Infectious Disease Dx tests.</title>
        <authorList>
            <person name="Sproer C."/>
            <person name="Gronow S."/>
            <person name="Severitt S."/>
            <person name="Schroder I."/>
            <person name="Tallon L."/>
            <person name="Sadzewicz L."/>
            <person name="Zhao X."/>
            <person name="Boylan J."/>
            <person name="Ott S."/>
            <person name="Bowen H."/>
            <person name="Vavikolanu K."/>
            <person name="Mehta A."/>
            <person name="Aluvathingal J."/>
            <person name="Nadendla S."/>
            <person name="Lowell S."/>
            <person name="Myers T."/>
            <person name="Yan Y."/>
            <person name="Sichtig H."/>
        </authorList>
    </citation>
    <scope>NUCLEOTIDE SEQUENCE [LARGE SCALE GENOMIC DNA]</scope>
    <source>
        <strain evidence="3 5">FDAARGOS_938</strain>
        <strain evidence="4 6">FDAARGOS_991</strain>
    </source>
</reference>
<dbReference type="InterPro" id="IPR014721">
    <property type="entry name" value="Ribsml_uS5_D2-typ_fold_subgr"/>
</dbReference>
<feature type="domain" description="AAA+ ATPase" evidence="2">
    <location>
        <begin position="212"/>
        <end position="389"/>
    </location>
</feature>
<evidence type="ECO:0000313" key="3">
    <source>
        <dbReference type="EMBL" id="QPR30232.1"/>
    </source>
</evidence>
<dbReference type="EMBL" id="CP066023">
    <property type="protein sequence ID" value="QQB82070.1"/>
    <property type="molecule type" value="Genomic_DNA"/>
</dbReference>
<dbReference type="InterPro" id="IPR003593">
    <property type="entry name" value="AAA+_ATPase"/>
</dbReference>